<feature type="transmembrane region" description="Helical" evidence="7">
    <location>
        <begin position="185"/>
        <end position="207"/>
    </location>
</feature>
<keyword evidence="10" id="KW-1185">Reference proteome</keyword>
<gene>
    <name evidence="9" type="ORF">GRAN_2583</name>
</gene>
<organism evidence="9 10">
    <name type="scientific">Granulicella sibirica</name>
    <dbReference type="NCBI Taxonomy" id="2479048"/>
    <lineage>
        <taxon>Bacteria</taxon>
        <taxon>Pseudomonadati</taxon>
        <taxon>Acidobacteriota</taxon>
        <taxon>Terriglobia</taxon>
        <taxon>Terriglobales</taxon>
        <taxon>Acidobacteriaceae</taxon>
        <taxon>Granulicella</taxon>
    </lineage>
</organism>
<dbReference type="Pfam" id="PF03458">
    <property type="entry name" value="Gly_transporter"/>
    <property type="match status" value="2"/>
</dbReference>
<name>A0A4Q0T2L0_9BACT</name>
<evidence type="ECO:0000256" key="7">
    <source>
        <dbReference type="SAM" id="Phobius"/>
    </source>
</evidence>
<accession>A0A4Q0T2L0</accession>
<comment type="similarity">
    <text evidence="2">Belongs to the UPF0126 family.</text>
</comment>
<feature type="domain" description="Glycine transporter" evidence="8">
    <location>
        <begin position="106"/>
        <end position="176"/>
    </location>
</feature>
<keyword evidence="6 7" id="KW-0472">Membrane</keyword>
<comment type="subcellular location">
    <subcellularLocation>
        <location evidence="1">Cell membrane</location>
        <topology evidence="1">Multi-pass membrane protein</topology>
    </subcellularLocation>
</comment>
<feature type="transmembrane region" description="Helical" evidence="7">
    <location>
        <begin position="158"/>
        <end position="178"/>
    </location>
</feature>
<dbReference type="InterPro" id="IPR005115">
    <property type="entry name" value="Gly_transporter"/>
</dbReference>
<reference evidence="10" key="2">
    <citation type="submission" date="2019-02" db="EMBL/GenBank/DDBJ databases">
        <title>Granulicella sibirica sp. nov., a psychrotolerant acidobacterium isolated from an organic soil layer in forested tundra, West Siberia.</title>
        <authorList>
            <person name="Oshkin I.Y."/>
            <person name="Kulichevskaya I.S."/>
            <person name="Rijpstra W.I.C."/>
            <person name="Sinninghe Damste J.S."/>
            <person name="Rakitin A.L."/>
            <person name="Ravin N.V."/>
            <person name="Dedysh S.N."/>
        </authorList>
    </citation>
    <scope>NUCLEOTIDE SEQUENCE [LARGE SCALE GENOMIC DNA]</scope>
    <source>
        <strain evidence="10">AF10</strain>
    </source>
</reference>
<protein>
    <recommendedName>
        <fullName evidence="8">Glycine transporter domain-containing protein</fullName>
    </recommendedName>
</protein>
<dbReference type="PANTHER" id="PTHR30506">
    <property type="entry name" value="INNER MEMBRANE PROTEIN"/>
    <property type="match status" value="1"/>
</dbReference>
<dbReference type="PANTHER" id="PTHR30506:SF3">
    <property type="entry name" value="UPF0126 INNER MEMBRANE PROTEIN YADS-RELATED"/>
    <property type="match status" value="1"/>
</dbReference>
<feature type="transmembrane region" description="Helical" evidence="7">
    <location>
        <begin position="127"/>
        <end position="146"/>
    </location>
</feature>
<dbReference type="EMBL" id="RDSM01000002">
    <property type="protein sequence ID" value="RXH55726.1"/>
    <property type="molecule type" value="Genomic_DNA"/>
</dbReference>
<evidence type="ECO:0000256" key="2">
    <source>
        <dbReference type="ARBA" id="ARBA00008193"/>
    </source>
</evidence>
<evidence type="ECO:0000313" key="9">
    <source>
        <dbReference type="EMBL" id="RXH55726.1"/>
    </source>
</evidence>
<evidence type="ECO:0000256" key="4">
    <source>
        <dbReference type="ARBA" id="ARBA00022692"/>
    </source>
</evidence>
<sequence length="215" mass="22351">MKMRDWWPADVTDRALLVFDLTGVFVFAVEGALAAVRAQLDVFGVLVLAFATALGGGLIRDLLIGAVPPKAICDWRYGATALAGGGAVICFSPLFVEAPIHLMIGLDAAGLALCAVAGATKALEYRIPGLLATLMGVLTGVGGGTLRDLMLARVPNVLRADIYAVAALAGATVVVLGLKFGRSKSWAMILGGVLCFALRMVAVTRGWNLPHVALH</sequence>
<proteinExistence type="inferred from homology"/>
<evidence type="ECO:0000256" key="3">
    <source>
        <dbReference type="ARBA" id="ARBA00022475"/>
    </source>
</evidence>
<evidence type="ECO:0000256" key="1">
    <source>
        <dbReference type="ARBA" id="ARBA00004651"/>
    </source>
</evidence>
<keyword evidence="3" id="KW-1003">Cell membrane</keyword>
<evidence type="ECO:0000256" key="5">
    <source>
        <dbReference type="ARBA" id="ARBA00022989"/>
    </source>
</evidence>
<dbReference type="Proteomes" id="UP000289437">
    <property type="component" value="Unassembled WGS sequence"/>
</dbReference>
<feature type="transmembrane region" description="Helical" evidence="7">
    <location>
        <begin position="102"/>
        <end position="120"/>
    </location>
</feature>
<dbReference type="GO" id="GO:0005886">
    <property type="term" value="C:plasma membrane"/>
    <property type="evidence" value="ECO:0007669"/>
    <property type="project" value="UniProtKB-SubCell"/>
</dbReference>
<feature type="transmembrane region" description="Helical" evidence="7">
    <location>
        <begin position="42"/>
        <end position="63"/>
    </location>
</feature>
<keyword evidence="4 7" id="KW-0812">Transmembrane</keyword>
<dbReference type="AlphaFoldDB" id="A0A4Q0T2L0"/>
<evidence type="ECO:0000259" key="8">
    <source>
        <dbReference type="Pfam" id="PF03458"/>
    </source>
</evidence>
<feature type="transmembrane region" description="Helical" evidence="7">
    <location>
        <begin position="16"/>
        <end position="36"/>
    </location>
</feature>
<reference evidence="9 10" key="1">
    <citation type="submission" date="2018-11" db="EMBL/GenBank/DDBJ databases">
        <authorList>
            <person name="Mardanov A.V."/>
            <person name="Ravin N.V."/>
            <person name="Dedysh S.N."/>
        </authorList>
    </citation>
    <scope>NUCLEOTIDE SEQUENCE [LARGE SCALE GENOMIC DNA]</scope>
    <source>
        <strain evidence="9 10">AF10</strain>
    </source>
</reference>
<comment type="caution">
    <text evidence="9">The sequence shown here is derived from an EMBL/GenBank/DDBJ whole genome shotgun (WGS) entry which is preliminary data.</text>
</comment>
<evidence type="ECO:0000256" key="6">
    <source>
        <dbReference type="ARBA" id="ARBA00023136"/>
    </source>
</evidence>
<keyword evidence="5 7" id="KW-1133">Transmembrane helix</keyword>
<evidence type="ECO:0000313" key="10">
    <source>
        <dbReference type="Proteomes" id="UP000289437"/>
    </source>
</evidence>
<feature type="domain" description="Glycine transporter" evidence="8">
    <location>
        <begin position="18"/>
        <end position="91"/>
    </location>
</feature>